<gene>
    <name evidence="2" type="ORF">BDK51DRAFT_47892</name>
</gene>
<accession>A0A4P9W1H1</accession>
<name>A0A4P9W1H1_9FUNG</name>
<feature type="compositionally biased region" description="Basic and acidic residues" evidence="1">
    <location>
        <begin position="8"/>
        <end position="43"/>
    </location>
</feature>
<dbReference type="EMBL" id="KZ999006">
    <property type="protein sequence ID" value="RKO85512.1"/>
    <property type="molecule type" value="Genomic_DNA"/>
</dbReference>
<evidence type="ECO:0000313" key="3">
    <source>
        <dbReference type="Proteomes" id="UP000269721"/>
    </source>
</evidence>
<evidence type="ECO:0000256" key="1">
    <source>
        <dbReference type="SAM" id="MobiDB-lite"/>
    </source>
</evidence>
<dbReference type="AlphaFoldDB" id="A0A4P9W1H1"/>
<sequence length="232" mass="25510">MGNGEAVGEERARDRGCGSDLERDHVSRGNVDGSKRDDTDRNTGDAGPPVPLPLGARGCPRRRWPRRGRLLRRIWSLLPVTAKRGAGTKTMLENGEMVYDGGRSGGDCGDGGGGKRITVDCLQREEADGEWPRKHRLMNRRRRPPAFDVVSKKCGVDFRPIRFAFAGSRGFTPLKTSNQLLLGVWTPRVVTTTRGDAQTCGDLPGVLAPLHKIKNSPTMRAPQQKHMQPQPL</sequence>
<feature type="region of interest" description="Disordered" evidence="1">
    <location>
        <begin position="1"/>
        <end position="61"/>
    </location>
</feature>
<keyword evidence="3" id="KW-1185">Reference proteome</keyword>
<organism evidence="2 3">
    <name type="scientific">Blyttiomyces helicus</name>
    <dbReference type="NCBI Taxonomy" id="388810"/>
    <lineage>
        <taxon>Eukaryota</taxon>
        <taxon>Fungi</taxon>
        <taxon>Fungi incertae sedis</taxon>
        <taxon>Chytridiomycota</taxon>
        <taxon>Chytridiomycota incertae sedis</taxon>
        <taxon>Chytridiomycetes</taxon>
        <taxon>Chytridiomycetes incertae sedis</taxon>
        <taxon>Blyttiomyces</taxon>
    </lineage>
</organism>
<proteinExistence type="predicted"/>
<dbReference type="Proteomes" id="UP000269721">
    <property type="component" value="Unassembled WGS sequence"/>
</dbReference>
<evidence type="ECO:0000313" key="2">
    <source>
        <dbReference type="EMBL" id="RKO85512.1"/>
    </source>
</evidence>
<reference evidence="3" key="1">
    <citation type="journal article" date="2018" name="Nat. Microbiol.">
        <title>Leveraging single-cell genomics to expand the fungal tree of life.</title>
        <authorList>
            <person name="Ahrendt S.R."/>
            <person name="Quandt C.A."/>
            <person name="Ciobanu D."/>
            <person name="Clum A."/>
            <person name="Salamov A."/>
            <person name="Andreopoulos B."/>
            <person name="Cheng J.F."/>
            <person name="Woyke T."/>
            <person name="Pelin A."/>
            <person name="Henrissat B."/>
            <person name="Reynolds N.K."/>
            <person name="Benny G.L."/>
            <person name="Smith M.E."/>
            <person name="James T.Y."/>
            <person name="Grigoriev I.V."/>
        </authorList>
    </citation>
    <scope>NUCLEOTIDE SEQUENCE [LARGE SCALE GENOMIC DNA]</scope>
</reference>
<protein>
    <submittedName>
        <fullName evidence="2">Uncharacterized protein</fullName>
    </submittedName>
</protein>